<evidence type="ECO:0000313" key="3">
    <source>
        <dbReference type="Proteomes" id="UP000019275"/>
    </source>
</evidence>
<dbReference type="EMBL" id="ARZX01000099">
    <property type="protein sequence ID" value="EWH08538.1"/>
    <property type="molecule type" value="Genomic_DNA"/>
</dbReference>
<accession>A0ABP3B260</accession>
<keyword evidence="3" id="KW-1185">Reference proteome</keyword>
<organism evidence="2 3">
    <name type="scientific">Cellulophaga geojensis KL-A</name>
    <dbReference type="NCBI Taxonomy" id="1328323"/>
    <lineage>
        <taxon>Bacteria</taxon>
        <taxon>Pseudomonadati</taxon>
        <taxon>Bacteroidota</taxon>
        <taxon>Flavobacteriia</taxon>
        <taxon>Flavobacteriales</taxon>
        <taxon>Flavobacteriaceae</taxon>
        <taxon>Cellulophaga</taxon>
    </lineage>
</organism>
<protein>
    <submittedName>
        <fullName evidence="2">Uncharacterized protein</fullName>
    </submittedName>
</protein>
<proteinExistence type="predicted"/>
<name>A0ABP3B260_9FLAO</name>
<comment type="caution">
    <text evidence="2">The sequence shown here is derived from an EMBL/GenBank/DDBJ whole genome shotgun (WGS) entry which is preliminary data.</text>
</comment>
<keyword evidence="1" id="KW-0732">Signal</keyword>
<dbReference type="PROSITE" id="PS51257">
    <property type="entry name" value="PROKAR_LIPOPROTEIN"/>
    <property type="match status" value="1"/>
</dbReference>
<dbReference type="Proteomes" id="UP000019275">
    <property type="component" value="Unassembled WGS sequence"/>
</dbReference>
<reference evidence="2 3" key="1">
    <citation type="journal article" date="2014" name="Genome Announc.">
        <title>Draft Genome Sequence of the Carrageenan-Degrading Bacterium Cellulophaga sp. Strain KL-A, Isolated from Decaying Marine Algae.</title>
        <authorList>
            <person name="Shan D."/>
            <person name="Ying J."/>
            <person name="Li X."/>
            <person name="Gao Z."/>
            <person name="Wei G."/>
            <person name="Shao Z."/>
        </authorList>
    </citation>
    <scope>NUCLEOTIDE SEQUENCE [LARGE SCALE GENOMIC DNA]</scope>
    <source>
        <strain evidence="2 3">KL-A</strain>
    </source>
</reference>
<evidence type="ECO:0000313" key="2">
    <source>
        <dbReference type="EMBL" id="EWH08538.1"/>
    </source>
</evidence>
<feature type="signal peptide" evidence="1">
    <location>
        <begin position="1"/>
        <end position="19"/>
    </location>
</feature>
<feature type="non-terminal residue" evidence="2">
    <location>
        <position position="68"/>
    </location>
</feature>
<evidence type="ECO:0000256" key="1">
    <source>
        <dbReference type="SAM" id="SignalP"/>
    </source>
</evidence>
<gene>
    <name evidence="2" type="ORF">KLA_17534</name>
</gene>
<feature type="chain" id="PRO_5047360333" evidence="1">
    <location>
        <begin position="20"/>
        <end position="68"/>
    </location>
</feature>
<sequence>MFKKLFFYSWFLVFWGSCAQNTKTTKNMNTADQDSITIHNVTDKMWQAKPNYNKQPMYLLRINQEYCT</sequence>